<evidence type="ECO:0000256" key="3">
    <source>
        <dbReference type="ARBA" id="ARBA00022692"/>
    </source>
</evidence>
<evidence type="ECO:0000313" key="8">
    <source>
        <dbReference type="Proteomes" id="UP000557217"/>
    </source>
</evidence>
<name>A0A840PZR8_URETH</name>
<dbReference type="InterPro" id="IPR017039">
    <property type="entry name" value="Virul_fac_BrkB"/>
</dbReference>
<dbReference type="AlphaFoldDB" id="A0A840PZR8"/>
<dbReference type="Pfam" id="PF03631">
    <property type="entry name" value="Virul_fac_BrkB"/>
    <property type="match status" value="1"/>
</dbReference>
<feature type="transmembrane region" description="Helical" evidence="6">
    <location>
        <begin position="54"/>
        <end position="76"/>
    </location>
</feature>
<keyword evidence="3 6" id="KW-0812">Transmembrane</keyword>
<feature type="transmembrane region" description="Helical" evidence="6">
    <location>
        <begin position="197"/>
        <end position="221"/>
    </location>
</feature>
<keyword evidence="2" id="KW-1003">Cell membrane</keyword>
<evidence type="ECO:0000256" key="5">
    <source>
        <dbReference type="ARBA" id="ARBA00023136"/>
    </source>
</evidence>
<dbReference type="PANTHER" id="PTHR30213:SF0">
    <property type="entry name" value="UPF0761 MEMBRANE PROTEIN YIHY"/>
    <property type="match status" value="1"/>
</dbReference>
<evidence type="ECO:0000256" key="4">
    <source>
        <dbReference type="ARBA" id="ARBA00022989"/>
    </source>
</evidence>
<feature type="transmembrane region" description="Helical" evidence="6">
    <location>
        <begin position="233"/>
        <end position="255"/>
    </location>
</feature>
<dbReference type="PIRSF" id="PIRSF035875">
    <property type="entry name" value="RNase_BN"/>
    <property type="match status" value="1"/>
</dbReference>
<dbReference type="RefSeq" id="WP_184656214.1">
    <property type="nucleotide sequence ID" value="NZ_JAAXPW010000010.1"/>
</dbReference>
<accession>A0A840PZR8</accession>
<gene>
    <name evidence="7" type="ORF">HNR36_000712</name>
</gene>
<dbReference type="EMBL" id="JACHGZ010000005">
    <property type="protein sequence ID" value="MBB5148326.1"/>
    <property type="molecule type" value="Genomic_DNA"/>
</dbReference>
<feature type="transmembrane region" description="Helical" evidence="6">
    <location>
        <begin position="267"/>
        <end position="295"/>
    </location>
</feature>
<reference evidence="7 8" key="1">
    <citation type="submission" date="2020-08" db="EMBL/GenBank/DDBJ databases">
        <title>Genomic Encyclopedia of Type Strains, Phase IV (KMG-IV): sequencing the most valuable type-strain genomes for metagenomic binning, comparative biology and taxonomic classification.</title>
        <authorList>
            <person name="Goeker M."/>
        </authorList>
    </citation>
    <scope>NUCLEOTIDE SEQUENCE [LARGE SCALE GENOMIC DNA]</scope>
    <source>
        <strain evidence="7 8">DSM 10633</strain>
    </source>
</reference>
<comment type="caution">
    <text evidence="7">The sequence shown here is derived from an EMBL/GenBank/DDBJ whole genome shotgun (WGS) entry which is preliminary data.</text>
</comment>
<sequence>MNDSKVSQTKWVLMFQSIFNPDESKIDITTFKGFVQEIIIRMKKVDISGMGAQLAYFFLLSFFPLLLVVVSTLPFLDINQEHVFRFIQTIVPAEVFMLTQGTIVEVLTTYNGGGVLSIGILGTLWSASRGMNAIIKTLNEAYETEPKMGIINRAWSLVFTVLLILILLLALIVPIFGQRYVYLLFDFLGVETSFVDFWNYVQWILPPLLIFIVLLLLYWVIPYTESRVHIVTVLPGTVFSTISWVVLIYGFSFYVNHFGNFTFTYGSIASVIIFMLWLYFTGMILIFGGILNAAMHKRHFAKIRKGNIS</sequence>
<dbReference type="PANTHER" id="PTHR30213">
    <property type="entry name" value="INNER MEMBRANE PROTEIN YHJD"/>
    <property type="match status" value="1"/>
</dbReference>
<protein>
    <submittedName>
        <fullName evidence="7">Membrane protein</fullName>
    </submittedName>
</protein>
<evidence type="ECO:0000256" key="6">
    <source>
        <dbReference type="SAM" id="Phobius"/>
    </source>
</evidence>
<feature type="transmembrane region" description="Helical" evidence="6">
    <location>
        <begin position="154"/>
        <end position="177"/>
    </location>
</feature>
<dbReference type="GO" id="GO:0005886">
    <property type="term" value="C:plasma membrane"/>
    <property type="evidence" value="ECO:0007669"/>
    <property type="project" value="UniProtKB-SubCell"/>
</dbReference>
<keyword evidence="8" id="KW-1185">Reference proteome</keyword>
<keyword evidence="5 6" id="KW-0472">Membrane</keyword>
<evidence type="ECO:0000313" key="7">
    <source>
        <dbReference type="EMBL" id="MBB5148326.1"/>
    </source>
</evidence>
<evidence type="ECO:0000256" key="2">
    <source>
        <dbReference type="ARBA" id="ARBA00022475"/>
    </source>
</evidence>
<evidence type="ECO:0000256" key="1">
    <source>
        <dbReference type="ARBA" id="ARBA00004651"/>
    </source>
</evidence>
<organism evidence="7 8">
    <name type="scientific">Ureibacillus thermosphaericus</name>
    <dbReference type="NCBI Taxonomy" id="51173"/>
    <lineage>
        <taxon>Bacteria</taxon>
        <taxon>Bacillati</taxon>
        <taxon>Bacillota</taxon>
        <taxon>Bacilli</taxon>
        <taxon>Bacillales</taxon>
        <taxon>Caryophanaceae</taxon>
        <taxon>Ureibacillus</taxon>
    </lineage>
</organism>
<dbReference type="NCBIfam" id="TIGR00765">
    <property type="entry name" value="yihY_not_rbn"/>
    <property type="match status" value="1"/>
</dbReference>
<comment type="subcellular location">
    <subcellularLocation>
        <location evidence="1">Cell membrane</location>
        <topology evidence="1">Multi-pass membrane protein</topology>
    </subcellularLocation>
</comment>
<keyword evidence="4 6" id="KW-1133">Transmembrane helix</keyword>
<dbReference type="Proteomes" id="UP000557217">
    <property type="component" value="Unassembled WGS sequence"/>
</dbReference>
<proteinExistence type="predicted"/>